<reference evidence="1" key="2">
    <citation type="submission" date="2016-06" db="EMBL/GenBank/DDBJ databases">
        <title>The genome of a short-lived fish provides insights into sex chromosome evolution and the genetic control of aging.</title>
        <authorList>
            <person name="Reichwald K."/>
            <person name="Felder M."/>
            <person name="Petzold A."/>
            <person name="Koch P."/>
            <person name="Groth M."/>
            <person name="Platzer M."/>
        </authorList>
    </citation>
    <scope>NUCLEOTIDE SEQUENCE</scope>
    <source>
        <tissue evidence="1">Brain</tissue>
    </source>
</reference>
<feature type="non-terminal residue" evidence="1">
    <location>
        <position position="1"/>
    </location>
</feature>
<accession>A0A1A8P1M9</accession>
<dbReference type="AlphaFoldDB" id="A0A1A8P1M9"/>
<dbReference type="EMBL" id="HAEI01001212">
    <property type="protein sequence ID" value="SBR75173.1"/>
    <property type="molecule type" value="Transcribed_RNA"/>
</dbReference>
<gene>
    <name evidence="1" type="primary">Nfu_g_1_005082</name>
</gene>
<proteinExistence type="predicted"/>
<evidence type="ECO:0000313" key="1">
    <source>
        <dbReference type="EMBL" id="SBR75173.1"/>
    </source>
</evidence>
<organism evidence="1">
    <name type="scientific">Nothobranchius rachovii</name>
    <name type="common">bluefin notho</name>
    <dbReference type="NCBI Taxonomy" id="451742"/>
    <lineage>
        <taxon>Eukaryota</taxon>
        <taxon>Metazoa</taxon>
        <taxon>Chordata</taxon>
        <taxon>Craniata</taxon>
        <taxon>Vertebrata</taxon>
        <taxon>Euteleostomi</taxon>
        <taxon>Actinopterygii</taxon>
        <taxon>Neopterygii</taxon>
        <taxon>Teleostei</taxon>
        <taxon>Neoteleostei</taxon>
        <taxon>Acanthomorphata</taxon>
        <taxon>Ovalentaria</taxon>
        <taxon>Atherinomorphae</taxon>
        <taxon>Cyprinodontiformes</taxon>
        <taxon>Nothobranchiidae</taxon>
        <taxon>Nothobranchius</taxon>
    </lineage>
</organism>
<protein>
    <submittedName>
        <fullName evidence="1">Uncharacterized protein</fullName>
    </submittedName>
</protein>
<feature type="non-terminal residue" evidence="1">
    <location>
        <position position="58"/>
    </location>
</feature>
<reference evidence="1" key="1">
    <citation type="submission" date="2016-05" db="EMBL/GenBank/DDBJ databases">
        <authorList>
            <person name="Lavstsen T."/>
            <person name="Jespersen J.S."/>
        </authorList>
    </citation>
    <scope>NUCLEOTIDE SEQUENCE</scope>
    <source>
        <tissue evidence="1">Brain</tissue>
    </source>
</reference>
<name>A0A1A8P1M9_9TELE</name>
<sequence>KPLLTVHPQFQDHTCQVCLGLETVLKIILLLIPAVFPYEYSLKMFGIKFIHGEHTPTP</sequence>